<dbReference type="RefSeq" id="WP_262095604.1">
    <property type="nucleotide sequence ID" value="NZ_JAOEGN010000002.1"/>
</dbReference>
<dbReference type="InterPro" id="IPR013783">
    <property type="entry name" value="Ig-like_fold"/>
</dbReference>
<feature type="chain" id="PRO_5046231970" evidence="2">
    <location>
        <begin position="22"/>
        <end position="449"/>
    </location>
</feature>
<accession>A0ABT2PTU7</accession>
<reference evidence="4" key="1">
    <citation type="submission" date="2023-07" db="EMBL/GenBank/DDBJ databases">
        <title>Novel Mycoplasma species identified in domestic and wild animals.</title>
        <authorList>
            <person name="Volokhov D.V."/>
            <person name="Furtak V.A."/>
            <person name="Zagorodnyaya T.A."/>
        </authorList>
    </citation>
    <scope>NUCLEOTIDE SEQUENCE [LARGE SCALE GENOMIC DNA]</scope>
    <source>
        <strain evidence="4">92-19</strain>
    </source>
</reference>
<proteinExistence type="predicted"/>
<keyword evidence="1" id="KW-0812">Transmembrane</keyword>
<dbReference type="Gene3D" id="2.60.40.10">
    <property type="entry name" value="Immunoglobulins"/>
    <property type="match status" value="2"/>
</dbReference>
<evidence type="ECO:0000313" key="3">
    <source>
        <dbReference type="EMBL" id="MCU0104379.1"/>
    </source>
</evidence>
<evidence type="ECO:0000313" key="4">
    <source>
        <dbReference type="Proteomes" id="UP001209076"/>
    </source>
</evidence>
<keyword evidence="1" id="KW-1133">Transmembrane helix</keyword>
<comment type="caution">
    <text evidence="3">The sequence shown here is derived from an EMBL/GenBank/DDBJ whole genome shotgun (WGS) entry which is preliminary data.</text>
</comment>
<keyword evidence="2" id="KW-0732">Signal</keyword>
<evidence type="ECO:0000256" key="2">
    <source>
        <dbReference type="SAM" id="SignalP"/>
    </source>
</evidence>
<name>A0ABT2PTU7_9MOLU</name>
<keyword evidence="4" id="KW-1185">Reference proteome</keyword>
<keyword evidence="1" id="KW-0472">Membrane</keyword>
<dbReference type="Proteomes" id="UP001209076">
    <property type="component" value="Unassembled WGS sequence"/>
</dbReference>
<gene>
    <name evidence="3" type="ORF">N7603_01760</name>
</gene>
<protein>
    <submittedName>
        <fullName evidence="3">DUF5011 domain-containing protein</fullName>
    </submittedName>
</protein>
<dbReference type="EMBL" id="JAOEGN010000002">
    <property type="protein sequence ID" value="MCU0104379.1"/>
    <property type="molecule type" value="Genomic_DNA"/>
</dbReference>
<evidence type="ECO:0000256" key="1">
    <source>
        <dbReference type="SAM" id="Phobius"/>
    </source>
</evidence>
<feature type="transmembrane region" description="Helical" evidence="1">
    <location>
        <begin position="426"/>
        <end position="444"/>
    </location>
</feature>
<sequence length="449" mass="51600">MKYICSLIGLLWLCTPFQILASNPTFTWHQTQVEIPLGESLEPYLLIPYATLSAPYDDPNIYYERNGVNFTYQSIIQTRYAKTYRLDYRVYSPKYKIQSVQTITFKVVDSIPPTVTKIPTLEVPVFTKEVDYLRGLLYEDNYSSKEKIKITVDSNAVNLNQIGIYRIRYVLSDEFGNETVINSTVQVKDYYAPSITQTKPLKIEPNTPWEPNDYFLIKDNYDAYPVVHVNDQTVDYTKEGSYTITISALDMSGNGNVLSIELEIKDETPPEIALKTSELTLNQYQVFDLKSIILKVSDNYSIVFIEDVLIETDLDLDRVGAYEALYTLKDQSGHQTIQKVSIYVVNKTEPKLEFKSLIIEKGIPYNLYEGLVYDSSLTVRVFDSNIQMEKGFYQVVYVVIDPYGNHATYIREVEVMGDESTLNPRIMLIGFIGVLGIGYGIWFLKKRRP</sequence>
<organism evidence="3 4">
    <name type="scientific">Paracholeplasma vituli</name>
    <dbReference type="NCBI Taxonomy" id="69473"/>
    <lineage>
        <taxon>Bacteria</taxon>
        <taxon>Bacillati</taxon>
        <taxon>Mycoplasmatota</taxon>
        <taxon>Mollicutes</taxon>
        <taxon>Acholeplasmatales</taxon>
        <taxon>Acholeplasmataceae</taxon>
        <taxon>Paracholeplasma</taxon>
    </lineage>
</organism>
<feature type="signal peptide" evidence="2">
    <location>
        <begin position="1"/>
        <end position="21"/>
    </location>
</feature>